<organism evidence="2">
    <name type="scientific">Thermosporothrix sp. COM3</name>
    <dbReference type="NCBI Taxonomy" id="2490863"/>
    <lineage>
        <taxon>Bacteria</taxon>
        <taxon>Bacillati</taxon>
        <taxon>Chloroflexota</taxon>
        <taxon>Ktedonobacteria</taxon>
        <taxon>Ktedonobacterales</taxon>
        <taxon>Thermosporotrichaceae</taxon>
        <taxon>Thermosporothrix</taxon>
    </lineage>
</organism>
<gene>
    <name evidence="2" type="ORF">KTC_62230</name>
</gene>
<accession>A0A455SX55</accession>
<name>A0A455SX55_9CHLR</name>
<dbReference type="PROSITE" id="PS50943">
    <property type="entry name" value="HTH_CROC1"/>
    <property type="match status" value="1"/>
</dbReference>
<dbReference type="Pfam" id="PF13443">
    <property type="entry name" value="HTH_26"/>
    <property type="match status" value="1"/>
</dbReference>
<dbReference type="SMART" id="SM00530">
    <property type="entry name" value="HTH_XRE"/>
    <property type="match status" value="1"/>
</dbReference>
<protein>
    <recommendedName>
        <fullName evidence="1">HTH cro/C1-type domain-containing protein</fullName>
    </recommendedName>
</protein>
<dbReference type="AlphaFoldDB" id="A0A455SX55"/>
<dbReference type="CDD" id="cd00093">
    <property type="entry name" value="HTH_XRE"/>
    <property type="match status" value="1"/>
</dbReference>
<dbReference type="InterPro" id="IPR001387">
    <property type="entry name" value="Cro/C1-type_HTH"/>
</dbReference>
<reference evidence="2" key="1">
    <citation type="submission" date="2018-12" db="EMBL/GenBank/DDBJ databases">
        <title>Novel natural products biosynthetic potential of the class Ktedonobacteria.</title>
        <authorList>
            <person name="Zheng Y."/>
            <person name="Saitou A."/>
            <person name="Wang C.M."/>
            <person name="Toyoda A."/>
            <person name="Minakuchi Y."/>
            <person name="Sekiguchi Y."/>
            <person name="Ueda K."/>
            <person name="Takano H."/>
            <person name="Sakai Y."/>
            <person name="Yokota A."/>
            <person name="Yabe S."/>
        </authorList>
    </citation>
    <scope>NUCLEOTIDE SEQUENCE</scope>
    <source>
        <strain evidence="2">COM3</strain>
    </source>
</reference>
<proteinExistence type="predicted"/>
<dbReference type="EMBL" id="AP019376">
    <property type="protein sequence ID" value="BBH91472.1"/>
    <property type="molecule type" value="Genomic_DNA"/>
</dbReference>
<dbReference type="SUPFAM" id="SSF47413">
    <property type="entry name" value="lambda repressor-like DNA-binding domains"/>
    <property type="match status" value="1"/>
</dbReference>
<dbReference type="Gene3D" id="1.10.260.40">
    <property type="entry name" value="lambda repressor-like DNA-binding domains"/>
    <property type="match status" value="1"/>
</dbReference>
<evidence type="ECO:0000259" key="1">
    <source>
        <dbReference type="PROSITE" id="PS50943"/>
    </source>
</evidence>
<feature type="domain" description="HTH cro/C1-type" evidence="1">
    <location>
        <begin position="7"/>
        <end position="62"/>
    </location>
</feature>
<dbReference type="InterPro" id="IPR010982">
    <property type="entry name" value="Lambda_DNA-bd_dom_sf"/>
</dbReference>
<evidence type="ECO:0000313" key="2">
    <source>
        <dbReference type="EMBL" id="BBH91472.1"/>
    </source>
</evidence>
<sequence length="73" mass="8318">MMARLIIKELAERQNISQSRLQREAGVTMSQLRRYWYNQSESVVLDALERIAKVLGVKTGDLIADNDEAQPAK</sequence>
<dbReference type="GO" id="GO:0003677">
    <property type="term" value="F:DNA binding"/>
    <property type="evidence" value="ECO:0007669"/>
    <property type="project" value="InterPro"/>
</dbReference>